<keyword evidence="4" id="KW-0539">Nucleus</keyword>
<evidence type="ECO:0000256" key="1">
    <source>
        <dbReference type="ARBA" id="ARBA00004123"/>
    </source>
</evidence>
<dbReference type="EMBL" id="LR721774">
    <property type="protein sequence ID" value="VVV38680.1"/>
    <property type="molecule type" value="Genomic_DNA"/>
</dbReference>
<dbReference type="GO" id="GO:0006352">
    <property type="term" value="P:DNA-templated transcription initiation"/>
    <property type="evidence" value="ECO:0007669"/>
    <property type="project" value="UniProtKB-UniRule"/>
</dbReference>
<gene>
    <name evidence="5" type="ORF">NYM_LOCUS1319</name>
</gene>
<dbReference type="Gene3D" id="2.40.50.140">
    <property type="entry name" value="Nucleic acid-binding proteins"/>
    <property type="match status" value="1"/>
</dbReference>
<comment type="function">
    <text evidence="4">DNA-dependent RNA polymerase which catalyzes the transcription of DNA into RNA using the four ribonucleoside triphosphates as substrates.</text>
</comment>
<evidence type="ECO:0000256" key="3">
    <source>
        <dbReference type="ARBA" id="ARBA00023163"/>
    </source>
</evidence>
<dbReference type="GO" id="GO:0003697">
    <property type="term" value="F:single-stranded DNA binding"/>
    <property type="evidence" value="ECO:0007669"/>
    <property type="project" value="TreeGrafter"/>
</dbReference>
<sequence>MFFEVEMQRNVIVPADQMYTGLLLQRAIIIQLLEDIADMHASGEHGYFLAVTKLKKCDRGRVRDLTGEVVFTVVFDCLTFKPVKGEILQGVADRILKHGVMLKCGPVDKIFISQKMMKDFRFIQGENPIFINNDNLKLEKDGTIRFKVIGVRWMEIEKEFRMLGSLDGDYLGPI</sequence>
<evidence type="ECO:0000256" key="4">
    <source>
        <dbReference type="RuleBase" id="RU369086"/>
    </source>
</evidence>
<accession>A0A5K0VBZ5</accession>
<dbReference type="GO" id="GO:0005634">
    <property type="term" value="C:nucleus"/>
    <property type="evidence" value="ECO:0007669"/>
    <property type="project" value="UniProtKB-SubCell"/>
</dbReference>
<dbReference type="OMA" id="VERKMFI"/>
<dbReference type="PANTHER" id="PTHR12709">
    <property type="entry name" value="DNA-DIRECTED RNA POLYMERASE II, III"/>
    <property type="match status" value="1"/>
</dbReference>
<evidence type="ECO:0000256" key="2">
    <source>
        <dbReference type="ARBA" id="ARBA00022478"/>
    </source>
</evidence>
<evidence type="ECO:0000313" key="5">
    <source>
        <dbReference type="EMBL" id="VVV38680.1"/>
    </source>
</evidence>
<dbReference type="PANTHER" id="PTHR12709:SF3">
    <property type="entry name" value="DNA-DIRECTED RNA POLYMERASE V SUBUNIT 7"/>
    <property type="match status" value="1"/>
</dbReference>
<dbReference type="InterPro" id="IPR045113">
    <property type="entry name" value="Rpb7-like"/>
</dbReference>
<keyword evidence="2 4" id="KW-0240">DNA-directed RNA polymerase</keyword>
<protein>
    <recommendedName>
        <fullName evidence="4">DNA-directed RNA polymerase subunit</fullName>
    </recommendedName>
</protein>
<dbReference type="GO" id="GO:0003727">
    <property type="term" value="F:single-stranded RNA binding"/>
    <property type="evidence" value="ECO:0007669"/>
    <property type="project" value="TreeGrafter"/>
</dbReference>
<dbReference type="OrthoDB" id="1162399at2759"/>
<dbReference type="SUPFAM" id="SSF88798">
    <property type="entry name" value="N-terminal, heterodimerisation domain of RBP7 (RpoE)"/>
    <property type="match status" value="1"/>
</dbReference>
<feature type="non-terminal residue" evidence="5">
    <location>
        <position position="1"/>
    </location>
</feature>
<dbReference type="Gene3D" id="3.30.1490.120">
    <property type="entry name" value="RNA polymerase Rpb7-like, N-terminal domain"/>
    <property type="match status" value="1"/>
</dbReference>
<dbReference type="FunFam" id="2.40.50.140:FF:000043">
    <property type="entry name" value="DNA-directed RNA polymerase II subunit RPB7"/>
    <property type="match status" value="1"/>
</dbReference>
<comment type="subcellular location">
    <subcellularLocation>
        <location evidence="1 4">Nucleus</location>
    </subcellularLocation>
</comment>
<dbReference type="GO" id="GO:0000428">
    <property type="term" value="C:DNA-directed RNA polymerase complex"/>
    <property type="evidence" value="ECO:0007669"/>
    <property type="project" value="UniProtKB-KW"/>
</dbReference>
<keyword evidence="3 4" id="KW-0804">Transcription</keyword>
<dbReference type="InterPro" id="IPR012340">
    <property type="entry name" value="NA-bd_OB-fold"/>
</dbReference>
<proteinExistence type="predicted"/>
<dbReference type="SUPFAM" id="SSF50249">
    <property type="entry name" value="Nucleic acid-binding proteins"/>
    <property type="match status" value="1"/>
</dbReference>
<organism evidence="5">
    <name type="scientific">Nymphaea colorata</name>
    <name type="common">pocket water lily</name>
    <dbReference type="NCBI Taxonomy" id="210225"/>
    <lineage>
        <taxon>Eukaryota</taxon>
        <taxon>Viridiplantae</taxon>
        <taxon>Streptophyta</taxon>
        <taxon>Embryophyta</taxon>
        <taxon>Tracheophyta</taxon>
        <taxon>Spermatophyta</taxon>
        <taxon>Magnoliopsida</taxon>
        <taxon>Nymphaeales</taxon>
        <taxon>Nymphaeaceae</taxon>
        <taxon>Nymphaea</taxon>
    </lineage>
</organism>
<reference evidence="5" key="1">
    <citation type="submission" date="2019-09" db="EMBL/GenBank/DDBJ databases">
        <authorList>
            <person name="Zhang L."/>
        </authorList>
    </citation>
    <scope>NUCLEOTIDE SEQUENCE</scope>
</reference>
<dbReference type="AlphaFoldDB" id="A0A5K0VBZ5"/>
<name>A0A5K0VBZ5_9MAGN</name>
<dbReference type="InterPro" id="IPR036898">
    <property type="entry name" value="RNA_pol_Rpb7-like_N_sf"/>
</dbReference>